<feature type="transmembrane region" description="Helical" evidence="5">
    <location>
        <begin position="357"/>
        <end position="377"/>
    </location>
</feature>
<keyword evidence="3 5" id="KW-1133">Transmembrane helix</keyword>
<evidence type="ECO:0000256" key="4">
    <source>
        <dbReference type="ARBA" id="ARBA00023136"/>
    </source>
</evidence>
<keyword evidence="2 5" id="KW-0812">Transmembrane</keyword>
<feature type="transmembrane region" description="Helical" evidence="5">
    <location>
        <begin position="426"/>
        <end position="444"/>
    </location>
</feature>
<dbReference type="SMART" id="SM00752">
    <property type="entry name" value="HTTM"/>
    <property type="match status" value="1"/>
</dbReference>
<evidence type="ECO:0000256" key="5">
    <source>
        <dbReference type="SAM" id="Phobius"/>
    </source>
</evidence>
<dbReference type="InterPro" id="IPR011020">
    <property type="entry name" value="HTTM-like"/>
</dbReference>
<comment type="caution">
    <text evidence="7">The sequence shown here is derived from an EMBL/GenBank/DDBJ whole genome shotgun (WGS) entry which is preliminary data.</text>
</comment>
<evidence type="ECO:0000313" key="8">
    <source>
        <dbReference type="Proteomes" id="UP001597508"/>
    </source>
</evidence>
<evidence type="ECO:0000259" key="6">
    <source>
        <dbReference type="SMART" id="SM00752"/>
    </source>
</evidence>
<comment type="subcellular location">
    <subcellularLocation>
        <location evidence="1">Endomembrane system</location>
        <topology evidence="1">Multi-pass membrane protein</topology>
    </subcellularLocation>
</comment>
<gene>
    <name evidence="7" type="ORF">ACFSRZ_10465</name>
</gene>
<sequence>MFRFVNRLYAKKISSKGLAIFRILFSLNLFFEVLHIFKHKELYYDPIPFLERNYIDFGIPLVVWMCVLVFLIVGKYTRVSAILNYIFIVFFLSPHVYFEYHMDYAYAGIGFLMILFPIAQSYSLDNLGKRLKYSNTKQFYKPEDKVSVLYYYILIFLGIGIVYLDSIYAKVNSESWMNGLGLWMPASLPQVTLIAPHWLLNQKYLVLFLGYLTFVFEIIFPLFFWVKRLRILFAIIGVGLHIGIFLIFPIPYFGLGVTALYVLLLPNRYWEWVTQKLKFKQPKLVFFYDNECPLCARTKTIIQFFDFFGAVDFKSVQVYGFEHEALQDISKDKLLADMHTVDGKGTVRVGVDSYRKAFMYIPLFFVLGLLLYVPGIYHLAKRVYQYVAKNRELERCTEESCGYTPPNFPIASDDILLLKNLKVQDLRVFGLKFLLLVVVILQLNGRFGPATVGKITNVSESFGKAIEPVQIATHGYATKLLGITPHGVFVDGHFQGQDYIHTLTYNGDMLPMIQENGQPGKYLRGGSWVNYVFRVDRPFGKSDSPDLEKGLIRYSAFWLHKNGLGTQNAEFDLIRKNVKVAFEWEKDRLKNNLAKPWKKIGKLVWKDNKASLILY</sequence>
<keyword evidence="4 5" id="KW-0472">Membrane</keyword>
<reference evidence="8" key="1">
    <citation type="journal article" date="2019" name="Int. J. Syst. Evol. Microbiol.">
        <title>The Global Catalogue of Microorganisms (GCM) 10K type strain sequencing project: providing services to taxonomists for standard genome sequencing and annotation.</title>
        <authorList>
            <consortium name="The Broad Institute Genomics Platform"/>
            <consortium name="The Broad Institute Genome Sequencing Center for Infectious Disease"/>
            <person name="Wu L."/>
            <person name="Ma J."/>
        </authorList>
    </citation>
    <scope>NUCLEOTIDE SEQUENCE [LARGE SCALE GENOMIC DNA]</scope>
    <source>
        <strain evidence="8">KCTC 52127</strain>
    </source>
</reference>
<feature type="transmembrane region" description="Helical" evidence="5">
    <location>
        <begin position="81"/>
        <end position="98"/>
    </location>
</feature>
<feature type="transmembrane region" description="Helical" evidence="5">
    <location>
        <begin position="148"/>
        <end position="168"/>
    </location>
</feature>
<dbReference type="Pfam" id="PF04134">
    <property type="entry name" value="DCC1-like"/>
    <property type="match status" value="1"/>
</dbReference>
<dbReference type="PANTHER" id="PTHR39535:SF2">
    <property type="entry name" value="HTTM DOMAIN-CONTAINING PROTEIN"/>
    <property type="match status" value="1"/>
</dbReference>
<feature type="transmembrane region" description="Helical" evidence="5">
    <location>
        <begin position="57"/>
        <end position="74"/>
    </location>
</feature>
<dbReference type="RefSeq" id="WP_379666503.1">
    <property type="nucleotide sequence ID" value="NZ_JBHULH010000004.1"/>
</dbReference>
<keyword evidence="8" id="KW-1185">Reference proteome</keyword>
<evidence type="ECO:0000256" key="2">
    <source>
        <dbReference type="ARBA" id="ARBA00022692"/>
    </source>
</evidence>
<dbReference type="InterPro" id="IPR007263">
    <property type="entry name" value="DCC1-like"/>
</dbReference>
<accession>A0ABW5LTQ1</accession>
<dbReference type="EMBL" id="JBHULH010000004">
    <property type="protein sequence ID" value="MFD2567797.1"/>
    <property type="molecule type" value="Genomic_DNA"/>
</dbReference>
<proteinExistence type="predicted"/>
<feature type="transmembrane region" description="Helical" evidence="5">
    <location>
        <begin position="206"/>
        <end position="225"/>
    </location>
</feature>
<evidence type="ECO:0000256" key="1">
    <source>
        <dbReference type="ARBA" id="ARBA00004127"/>
    </source>
</evidence>
<feature type="transmembrane region" description="Helical" evidence="5">
    <location>
        <begin position="231"/>
        <end position="264"/>
    </location>
</feature>
<feature type="transmembrane region" description="Helical" evidence="5">
    <location>
        <begin position="104"/>
        <end position="127"/>
    </location>
</feature>
<name>A0ABW5LTQ1_9FLAO</name>
<feature type="transmembrane region" description="Helical" evidence="5">
    <location>
        <begin position="20"/>
        <end position="37"/>
    </location>
</feature>
<dbReference type="Proteomes" id="UP001597508">
    <property type="component" value="Unassembled WGS sequence"/>
</dbReference>
<feature type="domain" description="HTTM-like" evidence="6">
    <location>
        <begin position="10"/>
        <end position="269"/>
    </location>
</feature>
<protein>
    <submittedName>
        <fullName evidence="7">DCC1-like thiol-disulfide oxidoreductase family protein</fullName>
    </submittedName>
</protein>
<organism evidence="7 8">
    <name type="scientific">Pseudotenacibaculum haliotis</name>
    <dbReference type="NCBI Taxonomy" id="1862138"/>
    <lineage>
        <taxon>Bacteria</taxon>
        <taxon>Pseudomonadati</taxon>
        <taxon>Bacteroidota</taxon>
        <taxon>Flavobacteriia</taxon>
        <taxon>Flavobacteriales</taxon>
        <taxon>Flavobacteriaceae</taxon>
        <taxon>Pseudotenacibaculum</taxon>
    </lineage>
</organism>
<dbReference type="InterPro" id="IPR052964">
    <property type="entry name" value="Sporulation_signal_mat"/>
</dbReference>
<evidence type="ECO:0000313" key="7">
    <source>
        <dbReference type="EMBL" id="MFD2567797.1"/>
    </source>
</evidence>
<evidence type="ECO:0000256" key="3">
    <source>
        <dbReference type="ARBA" id="ARBA00022989"/>
    </source>
</evidence>
<dbReference type="PANTHER" id="PTHR39535">
    <property type="entry name" value="SPORULATION-DELAYING PROTEIN SDPB"/>
    <property type="match status" value="1"/>
</dbReference>